<evidence type="ECO:0000313" key="2">
    <source>
        <dbReference type="Proteomes" id="UP000023152"/>
    </source>
</evidence>
<protein>
    <submittedName>
        <fullName evidence="1">Uncharacterized protein</fullName>
    </submittedName>
</protein>
<comment type="caution">
    <text evidence="1">The sequence shown here is derived from an EMBL/GenBank/DDBJ whole genome shotgun (WGS) entry which is preliminary data.</text>
</comment>
<name>X6LMB8_RETFI</name>
<feature type="non-terminal residue" evidence="1">
    <location>
        <position position="247"/>
    </location>
</feature>
<gene>
    <name evidence="1" type="ORF">RFI_34327</name>
</gene>
<proteinExistence type="predicted"/>
<reference evidence="1 2" key="1">
    <citation type="journal article" date="2013" name="Curr. Biol.">
        <title>The Genome of the Foraminiferan Reticulomyxa filosa.</title>
        <authorList>
            <person name="Glockner G."/>
            <person name="Hulsmann N."/>
            <person name="Schleicher M."/>
            <person name="Noegel A.A."/>
            <person name="Eichinger L."/>
            <person name="Gallinger C."/>
            <person name="Pawlowski J."/>
            <person name="Sierra R."/>
            <person name="Euteneuer U."/>
            <person name="Pillet L."/>
            <person name="Moustafa A."/>
            <person name="Platzer M."/>
            <person name="Groth M."/>
            <person name="Szafranski K."/>
            <person name="Schliwa M."/>
        </authorList>
    </citation>
    <scope>NUCLEOTIDE SEQUENCE [LARGE SCALE GENOMIC DNA]</scope>
</reference>
<dbReference type="EMBL" id="ASPP01034196">
    <property type="protein sequence ID" value="ETO03083.1"/>
    <property type="molecule type" value="Genomic_DNA"/>
</dbReference>
<keyword evidence="2" id="KW-1185">Reference proteome</keyword>
<accession>X6LMB8</accession>
<organism evidence="1 2">
    <name type="scientific">Reticulomyxa filosa</name>
    <dbReference type="NCBI Taxonomy" id="46433"/>
    <lineage>
        <taxon>Eukaryota</taxon>
        <taxon>Sar</taxon>
        <taxon>Rhizaria</taxon>
        <taxon>Retaria</taxon>
        <taxon>Foraminifera</taxon>
        <taxon>Monothalamids</taxon>
        <taxon>Reticulomyxidae</taxon>
        <taxon>Reticulomyxa</taxon>
    </lineage>
</organism>
<dbReference type="Proteomes" id="UP000023152">
    <property type="component" value="Unassembled WGS sequence"/>
</dbReference>
<evidence type="ECO:0000313" key="1">
    <source>
        <dbReference type="EMBL" id="ETO03083.1"/>
    </source>
</evidence>
<dbReference type="AlphaFoldDB" id="X6LMB8"/>
<sequence>MNNITEEITKLVYKYSMKDKTWNQCKITLPIEIYASFAILSDDDTNVHVVGGLNAKYEEQKMHVSVDVEKLFEKSELLKMPKTYGRMIELKKEIARLMEIAIRAKRKTELLKKVTARIKLERPYMIPVEKERNSGEVETREKSFDIPQEWKSRKVAIEALNKQLKAWEEEKRTELNEMNWNEIWSSDGTFEQVRSNDINRLTSISSIIKTLLGYRTSIKTDINTTTKEFDELIEKQNSIKQKIDEKY</sequence>